<protein>
    <submittedName>
        <fullName evidence="5">Putative peroxisomal membrane protein PMP27</fullName>
    </submittedName>
</protein>
<keyword evidence="6" id="KW-1185">Reference proteome</keyword>
<evidence type="ECO:0000256" key="3">
    <source>
        <dbReference type="ARBA" id="ARBA00023140"/>
    </source>
</evidence>
<dbReference type="InterPro" id="IPR008733">
    <property type="entry name" value="PEX11"/>
</dbReference>
<evidence type="ECO:0000256" key="1">
    <source>
        <dbReference type="ARBA" id="ARBA00022593"/>
    </source>
</evidence>
<evidence type="ECO:0000256" key="2">
    <source>
        <dbReference type="ARBA" id="ARBA00023136"/>
    </source>
</evidence>
<keyword evidence="1" id="KW-0962">Peroxisome biogenesis</keyword>
<proteinExistence type="predicted"/>
<keyword evidence="3" id="KW-0576">Peroxisome</keyword>
<sequence length="235" mass="26190">MVADALVYHPTVAHYLRFVGTTVGRDKVLRFIQYFSRFYAWYLFRTNNPETAIAPWNNAKKTLGATRKIMRVGKFVEHLKAAAVASDNKSADPILRSLAVSRQIGYAGYLTLDNLCVLDSTGIRKWEGAKRLGKEAARFWMFGLASSIVSGVYKLNGLRLRRGQVDRKEGEGVVESKKIEREWNTARLQLISDCCDICLPATNLGILGLDDGILGLAGSTSSLIGLYNAWEKVRQ</sequence>
<name>A0A6A6UEA1_9PEZI</name>
<dbReference type="PANTHER" id="PTHR12652:SF50">
    <property type="entry name" value="PEROXIN 11"/>
    <property type="match status" value="1"/>
</dbReference>
<comment type="subcellular location">
    <subcellularLocation>
        <location evidence="4">Peroxisome membrane</location>
    </subcellularLocation>
</comment>
<evidence type="ECO:0000256" key="4">
    <source>
        <dbReference type="ARBA" id="ARBA00046271"/>
    </source>
</evidence>
<dbReference type="Proteomes" id="UP000799302">
    <property type="component" value="Unassembled WGS sequence"/>
</dbReference>
<dbReference type="GO" id="GO:0005778">
    <property type="term" value="C:peroxisomal membrane"/>
    <property type="evidence" value="ECO:0007669"/>
    <property type="project" value="UniProtKB-SubCell"/>
</dbReference>
<evidence type="ECO:0000313" key="6">
    <source>
        <dbReference type="Proteomes" id="UP000799302"/>
    </source>
</evidence>
<evidence type="ECO:0000313" key="5">
    <source>
        <dbReference type="EMBL" id="KAF2669881.1"/>
    </source>
</evidence>
<accession>A0A6A6UEA1</accession>
<dbReference type="Pfam" id="PF05648">
    <property type="entry name" value="PEX11"/>
    <property type="match status" value="1"/>
</dbReference>
<dbReference type="PANTHER" id="PTHR12652">
    <property type="entry name" value="PEROXISOMAL BIOGENESIS FACTOR 11"/>
    <property type="match status" value="1"/>
</dbReference>
<dbReference type="AlphaFoldDB" id="A0A6A6UEA1"/>
<gene>
    <name evidence="5" type="ORF">BT63DRAFT_400074</name>
</gene>
<dbReference type="GO" id="GO:0016559">
    <property type="term" value="P:peroxisome fission"/>
    <property type="evidence" value="ECO:0007669"/>
    <property type="project" value="InterPro"/>
</dbReference>
<dbReference type="EMBL" id="MU004234">
    <property type="protein sequence ID" value="KAF2669881.1"/>
    <property type="molecule type" value="Genomic_DNA"/>
</dbReference>
<dbReference type="OrthoDB" id="411017at2759"/>
<reference evidence="5" key="1">
    <citation type="journal article" date="2020" name="Stud. Mycol.">
        <title>101 Dothideomycetes genomes: a test case for predicting lifestyles and emergence of pathogens.</title>
        <authorList>
            <person name="Haridas S."/>
            <person name="Albert R."/>
            <person name="Binder M."/>
            <person name="Bloem J."/>
            <person name="Labutti K."/>
            <person name="Salamov A."/>
            <person name="Andreopoulos B."/>
            <person name="Baker S."/>
            <person name="Barry K."/>
            <person name="Bills G."/>
            <person name="Bluhm B."/>
            <person name="Cannon C."/>
            <person name="Castanera R."/>
            <person name="Culley D."/>
            <person name="Daum C."/>
            <person name="Ezra D."/>
            <person name="Gonzalez J."/>
            <person name="Henrissat B."/>
            <person name="Kuo A."/>
            <person name="Liang C."/>
            <person name="Lipzen A."/>
            <person name="Lutzoni F."/>
            <person name="Magnuson J."/>
            <person name="Mondo S."/>
            <person name="Nolan M."/>
            <person name="Ohm R."/>
            <person name="Pangilinan J."/>
            <person name="Park H.-J."/>
            <person name="Ramirez L."/>
            <person name="Alfaro M."/>
            <person name="Sun H."/>
            <person name="Tritt A."/>
            <person name="Yoshinaga Y."/>
            <person name="Zwiers L.-H."/>
            <person name="Turgeon B."/>
            <person name="Goodwin S."/>
            <person name="Spatafora J."/>
            <person name="Crous P."/>
            <person name="Grigoriev I."/>
        </authorList>
    </citation>
    <scope>NUCLEOTIDE SEQUENCE</scope>
    <source>
        <strain evidence="5">CBS 115976</strain>
    </source>
</reference>
<keyword evidence="2" id="KW-0472">Membrane</keyword>
<organism evidence="5 6">
    <name type="scientific">Microthyrium microscopicum</name>
    <dbReference type="NCBI Taxonomy" id="703497"/>
    <lineage>
        <taxon>Eukaryota</taxon>
        <taxon>Fungi</taxon>
        <taxon>Dikarya</taxon>
        <taxon>Ascomycota</taxon>
        <taxon>Pezizomycotina</taxon>
        <taxon>Dothideomycetes</taxon>
        <taxon>Dothideomycetes incertae sedis</taxon>
        <taxon>Microthyriales</taxon>
        <taxon>Microthyriaceae</taxon>
        <taxon>Microthyrium</taxon>
    </lineage>
</organism>